<dbReference type="Pfam" id="PF01124">
    <property type="entry name" value="MAPEG"/>
    <property type="match status" value="1"/>
</dbReference>
<dbReference type="InterPro" id="IPR001129">
    <property type="entry name" value="Membr-assoc_MAPEG"/>
</dbReference>
<reference evidence="6 7" key="1">
    <citation type="submission" date="2016-10" db="EMBL/GenBank/DDBJ databases">
        <authorList>
            <person name="de Groot N.N."/>
        </authorList>
    </citation>
    <scope>NUCLEOTIDE SEQUENCE [LARGE SCALE GENOMIC DNA]</scope>
    <source>
        <strain evidence="6 7">Nm22</strain>
    </source>
</reference>
<name>A0A1H8FX23_9PROT</name>
<keyword evidence="2 5" id="KW-0812">Transmembrane</keyword>
<evidence type="ECO:0000256" key="4">
    <source>
        <dbReference type="ARBA" id="ARBA00023136"/>
    </source>
</evidence>
<dbReference type="OrthoDB" id="7743618at2"/>
<dbReference type="RefSeq" id="WP_090632854.1">
    <property type="nucleotide sequence ID" value="NZ_FOCP01000015.1"/>
</dbReference>
<keyword evidence="3 5" id="KW-1133">Transmembrane helix</keyword>
<dbReference type="InterPro" id="IPR023352">
    <property type="entry name" value="MAPEG-like_dom_sf"/>
</dbReference>
<organism evidence="6 7">
    <name type="scientific">Nitrosomonas marina</name>
    <dbReference type="NCBI Taxonomy" id="917"/>
    <lineage>
        <taxon>Bacteria</taxon>
        <taxon>Pseudomonadati</taxon>
        <taxon>Pseudomonadota</taxon>
        <taxon>Betaproteobacteria</taxon>
        <taxon>Nitrosomonadales</taxon>
        <taxon>Nitrosomonadaceae</taxon>
        <taxon>Nitrosomonas</taxon>
    </lineage>
</organism>
<protein>
    <recommendedName>
        <fullName evidence="8">MAPEG family protein</fullName>
    </recommendedName>
</protein>
<evidence type="ECO:0008006" key="8">
    <source>
        <dbReference type="Google" id="ProtNLM"/>
    </source>
</evidence>
<dbReference type="Gene3D" id="1.20.120.550">
    <property type="entry name" value="Membrane associated eicosanoid/glutathione metabolism-like domain"/>
    <property type="match status" value="1"/>
</dbReference>
<feature type="transmembrane region" description="Helical" evidence="5">
    <location>
        <begin position="62"/>
        <end position="85"/>
    </location>
</feature>
<dbReference type="SUPFAM" id="SSF161084">
    <property type="entry name" value="MAPEG domain-like"/>
    <property type="match status" value="1"/>
</dbReference>
<sequence length="89" mass="10099">MTILTIGTLALALFQLWLLPSCLEYQKSGLHAEQPLTSIQQVDQVVAANIWLSLRVRYIPCYMLNIIYVRTLVWLSSLGCLIYMAGKLI</sequence>
<evidence type="ECO:0000313" key="7">
    <source>
        <dbReference type="Proteomes" id="UP000199459"/>
    </source>
</evidence>
<evidence type="ECO:0000256" key="3">
    <source>
        <dbReference type="ARBA" id="ARBA00022989"/>
    </source>
</evidence>
<comment type="subcellular location">
    <subcellularLocation>
        <location evidence="1">Membrane</location>
    </subcellularLocation>
</comment>
<evidence type="ECO:0000256" key="5">
    <source>
        <dbReference type="SAM" id="Phobius"/>
    </source>
</evidence>
<evidence type="ECO:0000313" key="6">
    <source>
        <dbReference type="EMBL" id="SEN36276.1"/>
    </source>
</evidence>
<keyword evidence="4 5" id="KW-0472">Membrane</keyword>
<gene>
    <name evidence="6" type="ORF">SAMN05216325_11527</name>
</gene>
<evidence type="ECO:0000256" key="1">
    <source>
        <dbReference type="ARBA" id="ARBA00004370"/>
    </source>
</evidence>
<proteinExistence type="predicted"/>
<dbReference type="Proteomes" id="UP000199459">
    <property type="component" value="Unassembled WGS sequence"/>
</dbReference>
<dbReference type="EMBL" id="FOCP01000015">
    <property type="protein sequence ID" value="SEN36276.1"/>
    <property type="molecule type" value="Genomic_DNA"/>
</dbReference>
<dbReference type="GO" id="GO:0016020">
    <property type="term" value="C:membrane"/>
    <property type="evidence" value="ECO:0007669"/>
    <property type="project" value="UniProtKB-SubCell"/>
</dbReference>
<dbReference type="AlphaFoldDB" id="A0A1H8FX23"/>
<accession>A0A1H8FX23</accession>
<evidence type="ECO:0000256" key="2">
    <source>
        <dbReference type="ARBA" id="ARBA00022692"/>
    </source>
</evidence>